<gene>
    <name evidence="2" type="ORF">CDAUBV1_LOCUS14998</name>
</gene>
<evidence type="ECO:0000313" key="2">
    <source>
        <dbReference type="EMBL" id="CAL5139804.1"/>
    </source>
</evidence>
<dbReference type="PANTHER" id="PTHR10174">
    <property type="entry name" value="ALPHA-TOCOPHEROL TRANSFER PROTEIN-RELATED"/>
    <property type="match status" value="1"/>
</dbReference>
<protein>
    <recommendedName>
        <fullName evidence="1">CRAL-TRIO domain-containing protein</fullName>
    </recommendedName>
</protein>
<dbReference type="Gene3D" id="3.40.525.10">
    <property type="entry name" value="CRAL-TRIO lipid binding domain"/>
    <property type="match status" value="1"/>
</dbReference>
<dbReference type="EMBL" id="CAXLJL010000645">
    <property type="protein sequence ID" value="CAL5139804.1"/>
    <property type="molecule type" value="Genomic_DNA"/>
</dbReference>
<dbReference type="SMART" id="SM00516">
    <property type="entry name" value="SEC14"/>
    <property type="match status" value="1"/>
</dbReference>
<dbReference type="PANTHER" id="PTHR10174:SF216">
    <property type="entry name" value="CRAL-TRIO DOMAIN-CONTAINING PROTEIN-RELATED"/>
    <property type="match status" value="1"/>
</dbReference>
<proteinExistence type="predicted"/>
<name>A0AAV2TUD0_CALDB</name>
<dbReference type="GO" id="GO:1902936">
    <property type="term" value="F:phosphatidylinositol bisphosphate binding"/>
    <property type="evidence" value="ECO:0007669"/>
    <property type="project" value="TreeGrafter"/>
</dbReference>
<comment type="caution">
    <text evidence="2">The sequence shown here is derived from an EMBL/GenBank/DDBJ whole genome shotgun (WGS) entry which is preliminary data.</text>
</comment>
<dbReference type="SUPFAM" id="SSF52087">
    <property type="entry name" value="CRAL/TRIO domain"/>
    <property type="match status" value="1"/>
</dbReference>
<dbReference type="InterPro" id="IPR036865">
    <property type="entry name" value="CRAL-TRIO_dom_sf"/>
</dbReference>
<dbReference type="Proteomes" id="UP001497525">
    <property type="component" value="Unassembled WGS sequence"/>
</dbReference>
<dbReference type="Gene3D" id="1.10.8.20">
    <property type="entry name" value="N-terminal domain of phosphatidylinositol transfer protein sec14p"/>
    <property type="match status" value="1"/>
</dbReference>
<dbReference type="CDD" id="cd00170">
    <property type="entry name" value="SEC14"/>
    <property type="match status" value="1"/>
</dbReference>
<evidence type="ECO:0000259" key="1">
    <source>
        <dbReference type="PROSITE" id="PS50191"/>
    </source>
</evidence>
<dbReference type="InterPro" id="IPR036273">
    <property type="entry name" value="CRAL/TRIO_N_dom_sf"/>
</dbReference>
<feature type="domain" description="CRAL-TRIO" evidence="1">
    <location>
        <begin position="101"/>
        <end position="260"/>
    </location>
</feature>
<organism evidence="2 3">
    <name type="scientific">Calicophoron daubneyi</name>
    <name type="common">Rumen fluke</name>
    <name type="synonym">Paramphistomum daubneyi</name>
    <dbReference type="NCBI Taxonomy" id="300641"/>
    <lineage>
        <taxon>Eukaryota</taxon>
        <taxon>Metazoa</taxon>
        <taxon>Spiralia</taxon>
        <taxon>Lophotrochozoa</taxon>
        <taxon>Platyhelminthes</taxon>
        <taxon>Trematoda</taxon>
        <taxon>Digenea</taxon>
        <taxon>Plagiorchiida</taxon>
        <taxon>Pronocephalata</taxon>
        <taxon>Paramphistomoidea</taxon>
        <taxon>Paramphistomidae</taxon>
        <taxon>Calicophoron</taxon>
    </lineage>
</organism>
<accession>A0AAV2TUD0</accession>
<dbReference type="PROSITE" id="PS50191">
    <property type="entry name" value="CRAL_TRIO"/>
    <property type="match status" value="1"/>
</dbReference>
<dbReference type="InterPro" id="IPR001251">
    <property type="entry name" value="CRAL-TRIO_dom"/>
</dbReference>
<sequence length="321" mass="37085">MMQQILGYDQLTEEVKKKAKEELHENPEQVEAHLISFRRWVSSLPHIKFPLDDQLLLPFLRHAKYIHAKAQKRLDNFCTVRKSTVNGFPHLFKDLPPDDPGLEAYFTSGATALLGYTTDGCIMYLIRLTPWLDDENVNEVVRTISLIEMDRIILDPRVQITGQGAVVDMTQWSGKLFLKEAKAYTKISQEGFPLRMKRVIYLNPPKMFEIVLKLFQPWISEKLRRRVIIVRGDMDKVYESIPGLKEIMPAEYGGGNDTVENLALKWSHVFREFVSKPSPWKDVEVDESKRPESAKNLMKEYADIDLSKLGTKGTYVQLDQD</sequence>
<reference evidence="2" key="1">
    <citation type="submission" date="2024-06" db="EMBL/GenBank/DDBJ databases">
        <authorList>
            <person name="Liu X."/>
            <person name="Lenzi L."/>
            <person name="Haldenby T S."/>
            <person name="Uol C."/>
        </authorList>
    </citation>
    <scope>NUCLEOTIDE SEQUENCE</scope>
</reference>
<dbReference type="GO" id="GO:0016020">
    <property type="term" value="C:membrane"/>
    <property type="evidence" value="ECO:0007669"/>
    <property type="project" value="TreeGrafter"/>
</dbReference>
<dbReference type="SUPFAM" id="SSF46938">
    <property type="entry name" value="CRAL/TRIO N-terminal domain"/>
    <property type="match status" value="1"/>
</dbReference>
<dbReference type="Pfam" id="PF00650">
    <property type="entry name" value="CRAL_TRIO"/>
    <property type="match status" value="1"/>
</dbReference>
<dbReference type="AlphaFoldDB" id="A0AAV2TUD0"/>
<evidence type="ECO:0000313" key="3">
    <source>
        <dbReference type="Proteomes" id="UP001497525"/>
    </source>
</evidence>